<evidence type="ECO:0000259" key="1">
    <source>
        <dbReference type="Pfam" id="PF05899"/>
    </source>
</evidence>
<dbReference type="InterPro" id="IPR014710">
    <property type="entry name" value="RmlC-like_jellyroll"/>
</dbReference>
<dbReference type="Gene3D" id="2.60.120.10">
    <property type="entry name" value="Jelly Rolls"/>
    <property type="match status" value="1"/>
</dbReference>
<dbReference type="Pfam" id="PF05899">
    <property type="entry name" value="Cupin_3"/>
    <property type="match status" value="1"/>
</dbReference>
<dbReference type="PANTHER" id="PTHR33271:SF35">
    <property type="entry name" value="OS02G0620400 PROTEIN"/>
    <property type="match status" value="1"/>
</dbReference>
<protein>
    <recommendedName>
        <fullName evidence="1">(S)-ureidoglycine aminohydrolase cupin domain-containing protein</fullName>
    </recommendedName>
</protein>
<feature type="domain" description="(S)-ureidoglycine aminohydrolase cupin" evidence="1">
    <location>
        <begin position="26"/>
        <end position="55"/>
    </location>
</feature>
<dbReference type="InterPro" id="IPR008579">
    <property type="entry name" value="UGlyAH_Cupin_dom"/>
</dbReference>
<evidence type="ECO:0000313" key="3">
    <source>
        <dbReference type="Proteomes" id="UP001457282"/>
    </source>
</evidence>
<accession>A0AAW1W6E3</accession>
<proteinExistence type="predicted"/>
<evidence type="ECO:0000313" key="2">
    <source>
        <dbReference type="EMBL" id="KAK9919393.1"/>
    </source>
</evidence>
<dbReference type="Proteomes" id="UP001457282">
    <property type="component" value="Unassembled WGS sequence"/>
</dbReference>
<name>A0AAW1W6E3_RUBAR</name>
<dbReference type="AlphaFoldDB" id="A0AAW1W6E3"/>
<reference evidence="2 3" key="1">
    <citation type="journal article" date="2023" name="G3 (Bethesda)">
        <title>A chromosome-length genome assembly and annotation of blackberry (Rubus argutus, cv. 'Hillquist').</title>
        <authorList>
            <person name="Bruna T."/>
            <person name="Aryal R."/>
            <person name="Dudchenko O."/>
            <person name="Sargent D.J."/>
            <person name="Mead D."/>
            <person name="Buti M."/>
            <person name="Cavallini A."/>
            <person name="Hytonen T."/>
            <person name="Andres J."/>
            <person name="Pham M."/>
            <person name="Weisz D."/>
            <person name="Mascagni F."/>
            <person name="Usai G."/>
            <person name="Natali L."/>
            <person name="Bassil N."/>
            <person name="Fernandez G.E."/>
            <person name="Lomsadze A."/>
            <person name="Armour M."/>
            <person name="Olukolu B."/>
            <person name="Poorten T."/>
            <person name="Britton C."/>
            <person name="Davik J."/>
            <person name="Ashrafi H."/>
            <person name="Aiden E.L."/>
            <person name="Borodovsky M."/>
            <person name="Worthington M."/>
        </authorList>
    </citation>
    <scope>NUCLEOTIDE SEQUENCE [LARGE SCALE GENOMIC DNA]</scope>
    <source>
        <strain evidence="2">PI 553951</strain>
    </source>
</reference>
<gene>
    <name evidence="2" type="ORF">M0R45_027987</name>
</gene>
<keyword evidence="3" id="KW-1185">Reference proteome</keyword>
<comment type="caution">
    <text evidence="2">The sequence shown here is derived from an EMBL/GenBank/DDBJ whole genome shotgun (WGS) entry which is preliminary data.</text>
</comment>
<sequence length="125" mass="13488">MTTTSDSTFPNLGIAVESNPLDSCLSELGINSWPEWGCAPGKYTLKFEAEETCYLDQDRVLEGAGGAEVGGWGFRPSVLKYGLSKSCSSGLLWSAYRTQIVSATEPTWVAADLAKLFNLAQLVED</sequence>
<dbReference type="PANTHER" id="PTHR33271">
    <property type="entry name" value="OS04G0445200 PROTEIN"/>
    <property type="match status" value="1"/>
</dbReference>
<organism evidence="2 3">
    <name type="scientific">Rubus argutus</name>
    <name type="common">Southern blackberry</name>
    <dbReference type="NCBI Taxonomy" id="59490"/>
    <lineage>
        <taxon>Eukaryota</taxon>
        <taxon>Viridiplantae</taxon>
        <taxon>Streptophyta</taxon>
        <taxon>Embryophyta</taxon>
        <taxon>Tracheophyta</taxon>
        <taxon>Spermatophyta</taxon>
        <taxon>Magnoliopsida</taxon>
        <taxon>eudicotyledons</taxon>
        <taxon>Gunneridae</taxon>
        <taxon>Pentapetalae</taxon>
        <taxon>rosids</taxon>
        <taxon>fabids</taxon>
        <taxon>Rosales</taxon>
        <taxon>Rosaceae</taxon>
        <taxon>Rosoideae</taxon>
        <taxon>Rosoideae incertae sedis</taxon>
        <taxon>Rubus</taxon>
    </lineage>
</organism>
<dbReference type="EMBL" id="JBEDUW010000006">
    <property type="protein sequence ID" value="KAK9919393.1"/>
    <property type="molecule type" value="Genomic_DNA"/>
</dbReference>